<evidence type="ECO:0000256" key="1">
    <source>
        <dbReference type="ARBA" id="ARBA00006484"/>
    </source>
</evidence>
<keyword evidence="2" id="KW-0560">Oxidoreductase</keyword>
<dbReference type="SUPFAM" id="SSF51735">
    <property type="entry name" value="NAD(P)-binding Rossmann-fold domains"/>
    <property type="match status" value="1"/>
</dbReference>
<dbReference type="PANTHER" id="PTHR44196:SF1">
    <property type="entry name" value="DEHYDROGENASE_REDUCTASE SDR FAMILY MEMBER 7B"/>
    <property type="match status" value="1"/>
</dbReference>
<dbReference type="Gene3D" id="3.40.50.720">
    <property type="entry name" value="NAD(P)-binding Rossmann-like Domain"/>
    <property type="match status" value="1"/>
</dbReference>
<dbReference type="InterPro" id="IPR002347">
    <property type="entry name" value="SDR_fam"/>
</dbReference>
<dbReference type="GO" id="GO:0016020">
    <property type="term" value="C:membrane"/>
    <property type="evidence" value="ECO:0007669"/>
    <property type="project" value="TreeGrafter"/>
</dbReference>
<name>A0A0F4T844_PSEFL</name>
<dbReference type="AlphaFoldDB" id="A0A0F4T844"/>
<evidence type="ECO:0000256" key="2">
    <source>
        <dbReference type="ARBA" id="ARBA00023002"/>
    </source>
</evidence>
<evidence type="ECO:0000313" key="4">
    <source>
        <dbReference type="Proteomes" id="UP000033500"/>
    </source>
</evidence>
<dbReference type="PRINTS" id="PR00081">
    <property type="entry name" value="GDHRDH"/>
</dbReference>
<dbReference type="GO" id="GO:0016491">
    <property type="term" value="F:oxidoreductase activity"/>
    <property type="evidence" value="ECO:0007669"/>
    <property type="project" value="UniProtKB-KW"/>
</dbReference>
<protein>
    <submittedName>
        <fullName evidence="3">Short-chain dehydrogenase</fullName>
    </submittedName>
</protein>
<dbReference type="InterPro" id="IPR036291">
    <property type="entry name" value="NAD(P)-bd_dom_sf"/>
</dbReference>
<accession>A0A0F4T844</accession>
<dbReference type="CDD" id="cd05233">
    <property type="entry name" value="SDR_c"/>
    <property type="match status" value="1"/>
</dbReference>
<dbReference type="PATRIC" id="fig|294.131.peg.3175"/>
<organism evidence="3 4">
    <name type="scientific">Pseudomonas fluorescens</name>
    <dbReference type="NCBI Taxonomy" id="294"/>
    <lineage>
        <taxon>Bacteria</taxon>
        <taxon>Pseudomonadati</taxon>
        <taxon>Pseudomonadota</taxon>
        <taxon>Gammaproteobacteria</taxon>
        <taxon>Pseudomonadales</taxon>
        <taxon>Pseudomonadaceae</taxon>
        <taxon>Pseudomonas</taxon>
    </lineage>
</organism>
<dbReference type="Pfam" id="PF00106">
    <property type="entry name" value="adh_short"/>
    <property type="match status" value="1"/>
</dbReference>
<dbReference type="Proteomes" id="UP000033500">
    <property type="component" value="Unassembled WGS sequence"/>
</dbReference>
<sequence length="270" mass="29222">MSFTPPRRYWLTGASYGIGASLAEEILKTGAHLAVSARSVAPLKVLSQRYPGQVLVVAGDLTNSQTVREIGEQIAEAWGALDTVILNAGTCEYVDVQQFDSSIVEHVVRTNLLASSYCIQAALPLLRAGTAPHLVGVASSVTYLPLPRSEAHGASKPGLRYLFESSRIELAPEGIEVTVVSPGFVETPLSAQNIPMPPSWPVDKSARYIFAELKNRPLELAFPALFMADLWPLSKVPNRGKLAIGKRMVRGKLAIGKRMVRSNPPIKDQP</sequence>
<dbReference type="RefSeq" id="WP_046048301.1">
    <property type="nucleotide sequence ID" value="NZ_LACD01000025.1"/>
</dbReference>
<reference evidence="3 4" key="1">
    <citation type="submission" date="2015-03" db="EMBL/GenBank/DDBJ databases">
        <title>Comparative genomics of Pseudomonas insights into diversity of traits involved in vanlence and defense.</title>
        <authorList>
            <person name="Qin Y."/>
        </authorList>
    </citation>
    <scope>NUCLEOTIDE SEQUENCE [LARGE SCALE GENOMIC DNA]</scope>
    <source>
        <strain evidence="3 4">C3</strain>
    </source>
</reference>
<comment type="caution">
    <text evidence="3">The sequence shown here is derived from an EMBL/GenBank/DDBJ whole genome shotgun (WGS) entry which is preliminary data.</text>
</comment>
<gene>
    <name evidence="3" type="ORF">VC34_21365</name>
</gene>
<comment type="similarity">
    <text evidence="1">Belongs to the short-chain dehydrogenases/reductases (SDR) family.</text>
</comment>
<dbReference type="EMBL" id="LACD01000025">
    <property type="protein sequence ID" value="KJZ40598.1"/>
    <property type="molecule type" value="Genomic_DNA"/>
</dbReference>
<proteinExistence type="inferred from homology"/>
<dbReference type="PANTHER" id="PTHR44196">
    <property type="entry name" value="DEHYDROGENASE/REDUCTASE SDR FAMILY MEMBER 7B"/>
    <property type="match status" value="1"/>
</dbReference>
<evidence type="ECO:0000313" key="3">
    <source>
        <dbReference type="EMBL" id="KJZ40598.1"/>
    </source>
</evidence>